<reference evidence="2" key="1">
    <citation type="submission" date="2021-02" db="EMBL/GenBank/DDBJ databases">
        <authorList>
            <person name="Dougan E. K."/>
            <person name="Rhodes N."/>
            <person name="Thang M."/>
            <person name="Chan C."/>
        </authorList>
    </citation>
    <scope>NUCLEOTIDE SEQUENCE</scope>
</reference>
<feature type="transmembrane region" description="Helical" evidence="1">
    <location>
        <begin position="226"/>
        <end position="247"/>
    </location>
</feature>
<feature type="transmembrane region" description="Helical" evidence="1">
    <location>
        <begin position="282"/>
        <end position="301"/>
    </location>
</feature>
<dbReference type="AlphaFoldDB" id="A0A813KWP5"/>
<protein>
    <submittedName>
        <fullName evidence="2">Uncharacterized protein</fullName>
    </submittedName>
</protein>
<dbReference type="Proteomes" id="UP000626109">
    <property type="component" value="Unassembled WGS sequence"/>
</dbReference>
<feature type="transmembrane region" description="Helical" evidence="1">
    <location>
        <begin position="313"/>
        <end position="334"/>
    </location>
</feature>
<keyword evidence="1" id="KW-1133">Transmembrane helix</keyword>
<keyword evidence="1" id="KW-0472">Membrane</keyword>
<comment type="caution">
    <text evidence="2">The sequence shown here is derived from an EMBL/GenBank/DDBJ whole genome shotgun (WGS) entry which is preliminary data.</text>
</comment>
<name>A0A813KWP5_POLGL</name>
<evidence type="ECO:0000313" key="2">
    <source>
        <dbReference type="EMBL" id="CAE8714648.1"/>
    </source>
</evidence>
<evidence type="ECO:0000313" key="3">
    <source>
        <dbReference type="Proteomes" id="UP000626109"/>
    </source>
</evidence>
<accession>A0A813KWP5</accession>
<evidence type="ECO:0000256" key="1">
    <source>
        <dbReference type="SAM" id="Phobius"/>
    </source>
</evidence>
<feature type="transmembrane region" description="Helical" evidence="1">
    <location>
        <begin position="39"/>
        <end position="61"/>
    </location>
</feature>
<sequence>MALGQAELAGTFGQACGRLATGESCPSTWHAVVSITGTALLVIATALAGIVAVIVIGGFVYRMQGLLPARWAVAVCFSRELSLARFGLGPALLGDKGVGREIGTEPRPGGGLTAVTRRHETLAVDAPTADGLLKTLLRPLLGVAVSLGFWNRWSTAGFQIGRRQDWYQPQVAALEEAEATQTQTEGRFGSSSCAAGFAQQPAAPDHAASADLVSWKSMFRATIHSISLAWLLFPCGALPARACIYLNESVVFAVGDDGGGSADETDLLSHHFLEDSNPGAHILHWAAASAQLVVILCLLLLDYMGLRHEGRLVVCGGLLAAGLVLSVVRASLGLSLQLLAFDKRRALIRACQELVEAGMLARLVEERSRRSPLKTMAGATWLQREGFDDQGETSDGLRASGKNRLYGRGGEFDGGDLLAGFSGEGEAEVVVKACTELLELDWVRHSFNVSRNT</sequence>
<proteinExistence type="predicted"/>
<gene>
    <name evidence="2" type="ORF">PGLA2088_LOCUS38118</name>
</gene>
<keyword evidence="1" id="KW-0812">Transmembrane</keyword>
<organism evidence="2 3">
    <name type="scientific">Polarella glacialis</name>
    <name type="common">Dinoflagellate</name>
    <dbReference type="NCBI Taxonomy" id="89957"/>
    <lineage>
        <taxon>Eukaryota</taxon>
        <taxon>Sar</taxon>
        <taxon>Alveolata</taxon>
        <taxon>Dinophyceae</taxon>
        <taxon>Suessiales</taxon>
        <taxon>Suessiaceae</taxon>
        <taxon>Polarella</taxon>
    </lineage>
</organism>
<dbReference type="EMBL" id="CAJNNW010032661">
    <property type="protein sequence ID" value="CAE8714648.1"/>
    <property type="molecule type" value="Genomic_DNA"/>
</dbReference>